<dbReference type="InterPro" id="IPR009003">
    <property type="entry name" value="Peptidase_S1_PA"/>
</dbReference>
<dbReference type="InterPro" id="IPR001940">
    <property type="entry name" value="Peptidase_S1C"/>
</dbReference>
<evidence type="ECO:0000256" key="1">
    <source>
        <dbReference type="ARBA" id="ARBA00022670"/>
    </source>
</evidence>
<evidence type="ECO:0000313" key="3">
    <source>
        <dbReference type="EMBL" id="MBJ7604126.1"/>
    </source>
</evidence>
<dbReference type="AlphaFoldDB" id="A0A934KIC6"/>
<sequence>MSPQTGSALEQSFVQVVKTVSPSVVQIESSSGLGSGVVFDRKGDIVTNAHVVQGHQSFTVTTASGAQSSGQLVGVDPSHDLAVVRIASTTVAPATFGDSDKLQVGDLVLALGSPYGLQGSVTQGLVSALHRDIPESRQVTLQGLIQTSAPINPGNSGGALVDLSGEVVGIPTLGASGGAGIGFGIPSTDVVRVANQLISQG</sequence>
<gene>
    <name evidence="3" type="ORF">JF888_13185</name>
</gene>
<dbReference type="Pfam" id="PF13365">
    <property type="entry name" value="Trypsin_2"/>
    <property type="match status" value="1"/>
</dbReference>
<dbReference type="GO" id="GO:0004252">
    <property type="term" value="F:serine-type endopeptidase activity"/>
    <property type="evidence" value="ECO:0007669"/>
    <property type="project" value="InterPro"/>
</dbReference>
<evidence type="ECO:0000256" key="2">
    <source>
        <dbReference type="ARBA" id="ARBA00022801"/>
    </source>
</evidence>
<reference evidence="3 4" key="1">
    <citation type="submission" date="2020-10" db="EMBL/GenBank/DDBJ databases">
        <title>Ca. Dormibacterota MAGs.</title>
        <authorList>
            <person name="Montgomery K."/>
        </authorList>
    </citation>
    <scope>NUCLEOTIDE SEQUENCE [LARGE SCALE GENOMIC DNA]</scope>
    <source>
        <strain evidence="3">SC8811_S16_3</strain>
    </source>
</reference>
<dbReference type="InterPro" id="IPR051201">
    <property type="entry name" value="Chloro_Bact_Ser_Proteases"/>
</dbReference>
<dbReference type="PRINTS" id="PR00834">
    <property type="entry name" value="PROTEASES2C"/>
</dbReference>
<dbReference type="SUPFAM" id="SSF50494">
    <property type="entry name" value="Trypsin-like serine proteases"/>
    <property type="match status" value="1"/>
</dbReference>
<keyword evidence="1" id="KW-0645">Protease</keyword>
<evidence type="ECO:0000313" key="4">
    <source>
        <dbReference type="Proteomes" id="UP000620075"/>
    </source>
</evidence>
<dbReference type="PANTHER" id="PTHR43343:SF3">
    <property type="entry name" value="PROTEASE DO-LIKE 8, CHLOROPLASTIC"/>
    <property type="match status" value="1"/>
</dbReference>
<dbReference type="RefSeq" id="WP_338181236.1">
    <property type="nucleotide sequence ID" value="NZ_JAEKNQ010000054.1"/>
</dbReference>
<dbReference type="GO" id="GO:0006508">
    <property type="term" value="P:proteolysis"/>
    <property type="evidence" value="ECO:0007669"/>
    <property type="project" value="UniProtKB-KW"/>
</dbReference>
<comment type="caution">
    <text evidence="3">The sequence shown here is derived from an EMBL/GenBank/DDBJ whole genome shotgun (WGS) entry which is preliminary data.</text>
</comment>
<dbReference type="Gene3D" id="2.40.10.120">
    <property type="match status" value="1"/>
</dbReference>
<proteinExistence type="predicted"/>
<dbReference type="Proteomes" id="UP000620075">
    <property type="component" value="Unassembled WGS sequence"/>
</dbReference>
<dbReference type="EMBL" id="JAEKNQ010000054">
    <property type="protein sequence ID" value="MBJ7604126.1"/>
    <property type="molecule type" value="Genomic_DNA"/>
</dbReference>
<dbReference type="PANTHER" id="PTHR43343">
    <property type="entry name" value="PEPTIDASE S12"/>
    <property type="match status" value="1"/>
</dbReference>
<organism evidence="3 4">
    <name type="scientific">Candidatus Dormiibacter inghamiae</name>
    <dbReference type="NCBI Taxonomy" id="3127013"/>
    <lineage>
        <taxon>Bacteria</taxon>
        <taxon>Bacillati</taxon>
        <taxon>Candidatus Dormiibacterota</taxon>
        <taxon>Candidatus Dormibacteria</taxon>
        <taxon>Candidatus Dormibacterales</taxon>
        <taxon>Candidatus Dormibacteraceae</taxon>
        <taxon>Candidatus Dormiibacter</taxon>
    </lineage>
</organism>
<protein>
    <submittedName>
        <fullName evidence="3">Trypsin-like peptidase domain-containing protein</fullName>
    </submittedName>
</protein>
<name>A0A934KIC6_9BACT</name>
<accession>A0A934KIC6</accession>
<keyword evidence="2" id="KW-0378">Hydrolase</keyword>